<feature type="transmembrane region" description="Helical" evidence="5">
    <location>
        <begin position="413"/>
        <end position="444"/>
    </location>
</feature>
<feature type="transmembrane region" description="Helical" evidence="5">
    <location>
        <begin position="154"/>
        <end position="176"/>
    </location>
</feature>
<reference evidence="7" key="1">
    <citation type="submission" date="2019-11" db="EMBL/GenBank/DDBJ databases">
        <title>Microbial mats filling the niche in hypersaline microbial mats.</title>
        <authorList>
            <person name="Wong H.L."/>
            <person name="Macleod F.I."/>
            <person name="White R.A. III"/>
            <person name="Burns B.P."/>
        </authorList>
    </citation>
    <scope>NUCLEOTIDE SEQUENCE</scope>
    <source>
        <strain evidence="7">Rbin_158</strain>
    </source>
</reference>
<dbReference type="InterPro" id="IPR036513">
    <property type="entry name" value="STAS_dom_sf"/>
</dbReference>
<feature type="transmembrane region" description="Helical" evidence="5">
    <location>
        <begin position="383"/>
        <end position="401"/>
    </location>
</feature>
<dbReference type="SUPFAM" id="SSF52091">
    <property type="entry name" value="SpoIIaa-like"/>
    <property type="match status" value="1"/>
</dbReference>
<feature type="transmembrane region" description="Helical" evidence="5">
    <location>
        <begin position="121"/>
        <end position="142"/>
    </location>
</feature>
<keyword evidence="4 5" id="KW-0472">Membrane</keyword>
<evidence type="ECO:0000313" key="7">
    <source>
        <dbReference type="EMBL" id="MBD3327665.1"/>
    </source>
</evidence>
<feature type="transmembrane region" description="Helical" evidence="5">
    <location>
        <begin position="97"/>
        <end position="115"/>
    </location>
</feature>
<dbReference type="Pfam" id="PF00916">
    <property type="entry name" value="Sulfate_transp"/>
    <property type="match status" value="1"/>
</dbReference>
<feature type="transmembrane region" description="Helical" evidence="5">
    <location>
        <begin position="356"/>
        <end position="376"/>
    </location>
</feature>
<dbReference type="CDD" id="cd07042">
    <property type="entry name" value="STAS_SulP_like_sulfate_transporter"/>
    <property type="match status" value="1"/>
</dbReference>
<evidence type="ECO:0000256" key="2">
    <source>
        <dbReference type="ARBA" id="ARBA00022692"/>
    </source>
</evidence>
<dbReference type="InterPro" id="IPR002645">
    <property type="entry name" value="STAS_dom"/>
</dbReference>
<sequence length="636" mass="69435">MMSSAGFRRMFNRMRHHIGQEEKARRVVAALPAGLLVGMLDIFVGISFAVLIFSGHLSDYVARGIGFILFGSMVISAVIALTSSFRGMVAVIQDSPVAILALLAGTVTSEMAASADSEQMFVTVMATIIITSVMTGILFFLLGTFQLGTLIRFIPYPVVGGFLAGTGWLLLQGAIGTMADIPLDLAHYPTLFQAEVFLRWFPGVLFGIVLVITLRRYTQFWVMPVIVMAGVGLFYLVLLLTNTSLSAATEQGWLLGPFPEGGLWQPVSPSSVASIEWSAIFGNIESLGIILVISVISLLLNTTGIELAVQQDIDVNRELRAAGIANILAGSGGAPVGFQTLSLTTLVDKFGIKSRVAGLSVAAMFGVALFVGASVLSFFPKPVVGGLLAFLGLAFLIEWVYDAWFTLPNTEYGLILVILGSIGVFGFLEGVGIGILMAVVLFVIDYSRINVVKHMLSGKHYRSNVDRAVPYQRILDERGDELAIFKLQGVLFFGTADSLLTEIRQRIDEPDLAPLRFVVFDFSLVTGLDSSALNRFIKLKQIAAKQQITLVFTQLSSQIRHQFERGGYLDKTDPTVKIFSDLDHGVEWCEECIFKAEIQENPPGSTLDKQEFLESVFDEIIKSLEHQERFETLVTD</sequence>
<feature type="transmembrane region" description="Helical" evidence="5">
    <location>
        <begin position="287"/>
        <end position="309"/>
    </location>
</feature>
<dbReference type="EMBL" id="WJJP01000773">
    <property type="protein sequence ID" value="MBD3327665.1"/>
    <property type="molecule type" value="Genomic_DNA"/>
</dbReference>
<dbReference type="InterPro" id="IPR011547">
    <property type="entry name" value="SLC26A/SulP_dom"/>
</dbReference>
<protein>
    <submittedName>
        <fullName evidence="7">STAS domain-containing protein</fullName>
    </submittedName>
</protein>
<feature type="domain" description="STAS" evidence="6">
    <location>
        <begin position="480"/>
        <end position="589"/>
    </location>
</feature>
<evidence type="ECO:0000256" key="1">
    <source>
        <dbReference type="ARBA" id="ARBA00004141"/>
    </source>
</evidence>
<dbReference type="InterPro" id="IPR052706">
    <property type="entry name" value="Membrane-Transporter-like"/>
</dbReference>
<feature type="transmembrane region" description="Helical" evidence="5">
    <location>
        <begin position="196"/>
        <end position="214"/>
    </location>
</feature>
<name>A0A9D5K193_9BACT</name>
<dbReference type="PROSITE" id="PS50801">
    <property type="entry name" value="STAS"/>
    <property type="match status" value="1"/>
</dbReference>
<keyword evidence="2 5" id="KW-0812">Transmembrane</keyword>
<dbReference type="AlphaFoldDB" id="A0A9D5K193"/>
<dbReference type="Proteomes" id="UP000649604">
    <property type="component" value="Unassembled WGS sequence"/>
</dbReference>
<feature type="non-terminal residue" evidence="7">
    <location>
        <position position="636"/>
    </location>
</feature>
<dbReference type="Gene3D" id="3.30.750.24">
    <property type="entry name" value="STAS domain"/>
    <property type="match status" value="1"/>
</dbReference>
<evidence type="ECO:0000256" key="4">
    <source>
        <dbReference type="ARBA" id="ARBA00023136"/>
    </source>
</evidence>
<gene>
    <name evidence="7" type="ORF">GF339_23985</name>
</gene>
<comment type="subcellular location">
    <subcellularLocation>
        <location evidence="1">Membrane</location>
        <topology evidence="1">Multi-pass membrane protein</topology>
    </subcellularLocation>
</comment>
<organism evidence="7 8">
    <name type="scientific">candidate division KSB3 bacterium</name>
    <dbReference type="NCBI Taxonomy" id="2044937"/>
    <lineage>
        <taxon>Bacteria</taxon>
        <taxon>candidate division KSB3</taxon>
    </lineage>
</organism>
<dbReference type="GO" id="GO:0016020">
    <property type="term" value="C:membrane"/>
    <property type="evidence" value="ECO:0007669"/>
    <property type="project" value="UniProtKB-SubCell"/>
</dbReference>
<evidence type="ECO:0000256" key="5">
    <source>
        <dbReference type="SAM" id="Phobius"/>
    </source>
</evidence>
<evidence type="ECO:0000313" key="8">
    <source>
        <dbReference type="Proteomes" id="UP000649604"/>
    </source>
</evidence>
<dbReference type="Pfam" id="PF01740">
    <property type="entry name" value="STAS"/>
    <property type="match status" value="1"/>
</dbReference>
<dbReference type="PANTHER" id="PTHR43310:SF4">
    <property type="entry name" value="AFR304WP"/>
    <property type="match status" value="1"/>
</dbReference>
<feature type="transmembrane region" description="Helical" evidence="5">
    <location>
        <begin position="321"/>
        <end position="344"/>
    </location>
</feature>
<keyword evidence="3 5" id="KW-1133">Transmembrane helix</keyword>
<feature type="transmembrane region" description="Helical" evidence="5">
    <location>
        <begin position="65"/>
        <end position="85"/>
    </location>
</feature>
<evidence type="ECO:0000259" key="6">
    <source>
        <dbReference type="PROSITE" id="PS50801"/>
    </source>
</evidence>
<evidence type="ECO:0000256" key="3">
    <source>
        <dbReference type="ARBA" id="ARBA00022989"/>
    </source>
</evidence>
<accession>A0A9D5K193</accession>
<feature type="transmembrane region" description="Helical" evidence="5">
    <location>
        <begin position="221"/>
        <end position="240"/>
    </location>
</feature>
<comment type="caution">
    <text evidence="7">The sequence shown here is derived from an EMBL/GenBank/DDBJ whole genome shotgun (WGS) entry which is preliminary data.</text>
</comment>
<proteinExistence type="predicted"/>
<dbReference type="PANTHER" id="PTHR43310">
    <property type="entry name" value="SULFATE TRANSPORTER YBAR-RELATED"/>
    <property type="match status" value="1"/>
</dbReference>